<dbReference type="PROSITE" id="PS51724">
    <property type="entry name" value="SPOR"/>
    <property type="match status" value="1"/>
</dbReference>
<dbReference type="RefSeq" id="WP_250725323.1">
    <property type="nucleotide sequence ID" value="NZ_CP098400.1"/>
</dbReference>
<dbReference type="AlphaFoldDB" id="A0A9J6ZT62"/>
<evidence type="ECO:0000313" key="3">
    <source>
        <dbReference type="Proteomes" id="UP001056426"/>
    </source>
</evidence>
<dbReference type="PROSITE" id="PS51257">
    <property type="entry name" value="PROKAR_LIPOPROTEIN"/>
    <property type="match status" value="1"/>
</dbReference>
<sequence length="152" mass="17172">MRLVKYVIVVAAGMLLLSSCASMRKGSSRFDSSESIYVKEEPRKVEVKQTAPEPKPEPAIVVREERVTPIGQTGPKGKYYIIIGSFQVLDNARRFSNDLTNEGFSPILLESEHGFFRVSVASFNDELDARSRLAQIRSQYPKYNDVWLLISL</sequence>
<feature type="domain" description="SPOR" evidence="1">
    <location>
        <begin position="73"/>
        <end position="150"/>
    </location>
</feature>
<reference evidence="2" key="2">
    <citation type="submission" date="2022-06" db="EMBL/GenBank/DDBJ databases">
        <title>Xiashengella guii gen. nov. sp. nov., a bacterium isolated form anaerobic digestion tank.</title>
        <authorList>
            <person name="Huang H."/>
        </authorList>
    </citation>
    <scope>NUCLEOTIDE SEQUENCE</scope>
    <source>
        <strain evidence="2">Ai-910</strain>
    </source>
</reference>
<reference evidence="2" key="1">
    <citation type="submission" date="2022-05" db="EMBL/GenBank/DDBJ databases">
        <authorList>
            <person name="Sun X."/>
        </authorList>
    </citation>
    <scope>NUCLEOTIDE SEQUENCE</scope>
    <source>
        <strain evidence="2">Ai-910</strain>
    </source>
</reference>
<protein>
    <submittedName>
        <fullName evidence="2">SPOR domain-containing protein</fullName>
    </submittedName>
</protein>
<proteinExistence type="predicted"/>
<gene>
    <name evidence="2" type="ORF">M9189_05750</name>
</gene>
<name>A0A9J6ZT62_9BACT</name>
<dbReference type="Pfam" id="PF05036">
    <property type="entry name" value="SPOR"/>
    <property type="match status" value="1"/>
</dbReference>
<dbReference type="InterPro" id="IPR007730">
    <property type="entry name" value="SPOR-like_dom"/>
</dbReference>
<dbReference type="Gene3D" id="3.30.70.1070">
    <property type="entry name" value="Sporulation related repeat"/>
    <property type="match status" value="1"/>
</dbReference>
<dbReference type="SUPFAM" id="SSF110997">
    <property type="entry name" value="Sporulation related repeat"/>
    <property type="match status" value="1"/>
</dbReference>
<dbReference type="KEGG" id="alkq:M9189_05750"/>
<dbReference type="EMBL" id="CP098400">
    <property type="protein sequence ID" value="URW80853.1"/>
    <property type="molecule type" value="Genomic_DNA"/>
</dbReference>
<dbReference type="Proteomes" id="UP001056426">
    <property type="component" value="Chromosome"/>
</dbReference>
<accession>A0A9J6ZT62</accession>
<evidence type="ECO:0000259" key="1">
    <source>
        <dbReference type="PROSITE" id="PS51724"/>
    </source>
</evidence>
<evidence type="ECO:0000313" key="2">
    <source>
        <dbReference type="EMBL" id="URW80853.1"/>
    </source>
</evidence>
<dbReference type="InterPro" id="IPR036680">
    <property type="entry name" value="SPOR-like_sf"/>
</dbReference>
<keyword evidence="3" id="KW-1185">Reference proteome</keyword>
<organism evidence="2 3">
    <name type="scientific">Xiashengella succiniciproducens</name>
    <dbReference type="NCBI Taxonomy" id="2949635"/>
    <lineage>
        <taxon>Bacteria</taxon>
        <taxon>Pseudomonadati</taxon>
        <taxon>Bacteroidota</taxon>
        <taxon>Bacteroidia</taxon>
        <taxon>Marinilabiliales</taxon>
        <taxon>Marinilabiliaceae</taxon>
        <taxon>Xiashengella</taxon>
    </lineage>
</organism>
<dbReference type="GO" id="GO:0042834">
    <property type="term" value="F:peptidoglycan binding"/>
    <property type="evidence" value="ECO:0007669"/>
    <property type="project" value="InterPro"/>
</dbReference>